<dbReference type="Proteomes" id="UP000036790">
    <property type="component" value="Unassembled WGS sequence"/>
</dbReference>
<proteinExistence type="predicted"/>
<organism evidence="2 3">
    <name type="scientific">Xanthomonas oryzae</name>
    <dbReference type="NCBI Taxonomy" id="347"/>
    <lineage>
        <taxon>Bacteria</taxon>
        <taxon>Pseudomonadati</taxon>
        <taxon>Pseudomonadota</taxon>
        <taxon>Gammaproteobacteria</taxon>
        <taxon>Lysobacterales</taxon>
        <taxon>Lysobacteraceae</taxon>
        <taxon>Xanthomonas</taxon>
    </lineage>
</organism>
<dbReference type="GO" id="GO:0016020">
    <property type="term" value="C:membrane"/>
    <property type="evidence" value="ECO:0007669"/>
    <property type="project" value="InterPro"/>
</dbReference>
<dbReference type="AlphaFoldDB" id="A0AAP1EZR8"/>
<reference evidence="2 3" key="1">
    <citation type="submission" date="2015-07" db="EMBL/GenBank/DDBJ databases">
        <authorList>
            <consortium name="Consortium for Microbial Forensics and Genomics (microFORGE)"/>
            <person name="Knight B.M."/>
            <person name="Roberts D.P."/>
            <person name="Lin D."/>
            <person name="Hari K."/>
            <person name="Fletcher J."/>
            <person name="Melcher U."/>
            <person name="Blagden T."/>
            <person name="Winegar R.A."/>
        </authorList>
    </citation>
    <scope>NUCLEOTIDE SEQUENCE [LARGE SCALE GENOMIC DNA]</scope>
    <source>
        <strain evidence="2 3">X11-5A</strain>
    </source>
</reference>
<dbReference type="EMBL" id="LHUJ01000077">
    <property type="protein sequence ID" value="KOR47930.1"/>
    <property type="molecule type" value="Genomic_DNA"/>
</dbReference>
<reference evidence="2 3" key="2">
    <citation type="submission" date="2015-09" db="EMBL/GenBank/DDBJ databases">
        <title>Draft genome sequence of Xanthomonas oryzae pv. USA str. X11-5A.</title>
        <authorList>
            <person name="Knight B.M."/>
            <person name="Roberts D.P."/>
            <person name="Lin D."/>
            <person name="Hari K."/>
            <person name="Fletcher J."/>
            <person name="Melcher U."/>
            <person name="Blagden T."/>
            <person name="Winegar R.A."/>
        </authorList>
    </citation>
    <scope>NUCLEOTIDE SEQUENCE [LARGE SCALE GENOMIC DNA]</scope>
    <source>
        <strain evidence="2 3">X11-5A</strain>
    </source>
</reference>
<comment type="caution">
    <text evidence="2">The sequence shown here is derived from an EMBL/GenBank/DDBJ whole genome shotgun (WGS) entry which is preliminary data.</text>
</comment>
<accession>A0AAP1EZR8</accession>
<dbReference type="GO" id="GO:0009267">
    <property type="term" value="P:cellular response to starvation"/>
    <property type="evidence" value="ECO:0007669"/>
    <property type="project" value="InterPro"/>
</dbReference>
<gene>
    <name evidence="2" type="ORF">ADT25_03960</name>
</gene>
<evidence type="ECO:0000313" key="3">
    <source>
        <dbReference type="Proteomes" id="UP000036790"/>
    </source>
</evidence>
<sequence length="72" mass="7664">MKGGSKLARGALALLAASRLGTVALRRGEQLRLGEHINALWIVVAAMANNDGLNYVPTDKRVLFGHHFAAIA</sequence>
<protein>
    <recommendedName>
        <fullName evidence="1">CstA N-terminal domain-containing protein</fullName>
    </recommendedName>
</protein>
<feature type="domain" description="CstA N-terminal" evidence="1">
    <location>
        <begin position="46"/>
        <end position="72"/>
    </location>
</feature>
<evidence type="ECO:0000313" key="2">
    <source>
        <dbReference type="EMBL" id="KOR47930.1"/>
    </source>
</evidence>
<evidence type="ECO:0000259" key="1">
    <source>
        <dbReference type="Pfam" id="PF02554"/>
    </source>
</evidence>
<dbReference type="Pfam" id="PF02554">
    <property type="entry name" value="CstA"/>
    <property type="match status" value="1"/>
</dbReference>
<dbReference type="InterPro" id="IPR003706">
    <property type="entry name" value="CstA_N"/>
</dbReference>
<name>A0AAP1EZR8_9XANT</name>